<dbReference type="eggNOG" id="COG1112">
    <property type="taxonomic scope" value="Bacteria"/>
</dbReference>
<reference evidence="2 3" key="1">
    <citation type="submission" date="2012-09" db="EMBL/GenBank/DDBJ databases">
        <title>The Genome Sequence of Alloiococcus otitis ATCC 51267.</title>
        <authorList>
            <consortium name="The Broad Institute Genome Sequencing Platform"/>
            <person name="Earl A."/>
            <person name="Ward D."/>
            <person name="Feldgarden M."/>
            <person name="Gevers D."/>
            <person name="Huys G."/>
            <person name="Walker B."/>
            <person name="Young S.K."/>
            <person name="Zeng Q."/>
            <person name="Gargeya S."/>
            <person name="Fitzgerald M."/>
            <person name="Haas B."/>
            <person name="Abouelleil A."/>
            <person name="Alvarado L."/>
            <person name="Arachchi H.M."/>
            <person name="Berlin A.M."/>
            <person name="Chapman S.B."/>
            <person name="Goldberg J."/>
            <person name="Griggs A."/>
            <person name="Gujja S."/>
            <person name="Hansen M."/>
            <person name="Howarth C."/>
            <person name="Imamovic A."/>
            <person name="Larimer J."/>
            <person name="McCowen C."/>
            <person name="Montmayeur A."/>
            <person name="Murphy C."/>
            <person name="Neiman D."/>
            <person name="Pearson M."/>
            <person name="Priest M."/>
            <person name="Roberts A."/>
            <person name="Saif S."/>
            <person name="Shea T."/>
            <person name="Sisk P."/>
            <person name="Sykes S."/>
            <person name="Wortman J."/>
            <person name="Nusbaum C."/>
            <person name="Birren B."/>
        </authorList>
    </citation>
    <scope>NUCLEOTIDE SEQUENCE [LARGE SCALE GENOMIC DNA]</scope>
    <source>
        <strain evidence="2 3">ATCC 51267</strain>
    </source>
</reference>
<dbReference type="EMBL" id="AGXA01000020">
    <property type="protein sequence ID" value="EKU93469.1"/>
    <property type="molecule type" value="Genomic_DNA"/>
</dbReference>
<proteinExistence type="predicted"/>
<comment type="caution">
    <text evidence="2">The sequence shown here is derived from an EMBL/GenBank/DDBJ whole genome shotgun (WGS) entry which is preliminary data.</text>
</comment>
<evidence type="ECO:0000313" key="2">
    <source>
        <dbReference type="EMBL" id="EKU93469.1"/>
    </source>
</evidence>
<dbReference type="HOGENOM" id="CLU_031446_0_0_9"/>
<accession>K9E8F7</accession>
<dbReference type="Pfam" id="PF09848">
    <property type="entry name" value="SLFN-g3_helicase"/>
    <property type="match status" value="1"/>
</dbReference>
<dbReference type="Proteomes" id="UP000009875">
    <property type="component" value="Unassembled WGS sequence"/>
</dbReference>
<sequence length="614" mass="71235">MDNLVYSLRSFQAENKADFRKKIKTLMTNKGYDNKESQIISWNDCFDFLKRHLPFSQLAPELSIIFEYMLPLEGGKRPDVILLSRNKVLILEFKRKNDVTPKDLEQAINYRKNIENYHYETADHQLIVHSYVVYTLDDVRPYKDRSIAILTAENFSREMTKELLGQSAYTDVEKWLGSKYQPLESLVKATKDLFDSGRLPQIKRIEESDISEALEAIRNIVNRGQGQKNLIFISGVPGSGKTLVGLKSVYDYLESSLNPIFLSGNGPLVDVLQKLLSTSGLNEGSSAIRKMHQFISEYYANNSGLEYTKQSDNQLIVFDEAQRAWDDKRNKEYGKSEPKVLLDIADRIFDQHQQVSLICLIGDGQAIYTGEEKGMALWHEVVKDRQDWNVFIPKSYESEFQRANYQINDDLFLDVSIRNDFINIVPWIDSILTADLEGAQKAFIEIFKAGFKARLIRNPQILPRIAQKTKDAFPNDHVGLYISSKVPKWNFKNIFPGQDVDQLYNKQSVNWYLKTAHKLKRAATEFQSQGLESEWPIVTFGGDYYLKNNQWVIADSVKNDKRNQQFEDFPTIVENIYRVLLSRSRKGIYIYIPEFDYLDELYDFFKQMGIQEIK</sequence>
<protein>
    <recommendedName>
        <fullName evidence="1">Schlafen group 3-like DNA/RNA helicase domain-containing protein</fullName>
    </recommendedName>
</protein>
<dbReference type="InterPro" id="IPR027417">
    <property type="entry name" value="P-loop_NTPase"/>
</dbReference>
<evidence type="ECO:0000313" key="3">
    <source>
        <dbReference type="Proteomes" id="UP000009875"/>
    </source>
</evidence>
<dbReference type="RefSeq" id="WP_003778009.1">
    <property type="nucleotide sequence ID" value="NZ_JH992959.1"/>
</dbReference>
<dbReference type="STRING" id="883081.HMPREF9698_01001"/>
<feature type="domain" description="Schlafen group 3-like DNA/RNA helicase" evidence="1">
    <location>
        <begin position="228"/>
        <end position="593"/>
    </location>
</feature>
<dbReference type="SUPFAM" id="SSF52540">
    <property type="entry name" value="P-loop containing nucleoside triphosphate hydrolases"/>
    <property type="match status" value="1"/>
</dbReference>
<dbReference type="PATRIC" id="fig|883081.3.peg.1002"/>
<dbReference type="InterPro" id="IPR018647">
    <property type="entry name" value="SLFN_3-like_DNA/RNA_helicase"/>
</dbReference>
<keyword evidence="3" id="KW-1185">Reference proteome</keyword>
<dbReference type="Gene3D" id="3.40.50.300">
    <property type="entry name" value="P-loop containing nucleotide triphosphate hydrolases"/>
    <property type="match status" value="1"/>
</dbReference>
<evidence type="ECO:0000259" key="1">
    <source>
        <dbReference type="Pfam" id="PF09848"/>
    </source>
</evidence>
<dbReference type="OrthoDB" id="3193269at2"/>
<gene>
    <name evidence="2" type="ORF">HMPREF9698_01001</name>
</gene>
<dbReference type="AlphaFoldDB" id="K9E8F7"/>
<organism evidence="2 3">
    <name type="scientific">Alloiococcus otitis ATCC 51267</name>
    <dbReference type="NCBI Taxonomy" id="883081"/>
    <lineage>
        <taxon>Bacteria</taxon>
        <taxon>Bacillati</taxon>
        <taxon>Bacillota</taxon>
        <taxon>Bacilli</taxon>
        <taxon>Lactobacillales</taxon>
        <taxon>Carnobacteriaceae</taxon>
        <taxon>Alloiococcus</taxon>
    </lineage>
</organism>
<name>K9E8F7_9LACT</name>